<feature type="region of interest" description="Disordered" evidence="1">
    <location>
        <begin position="1"/>
        <end position="39"/>
    </location>
</feature>
<evidence type="ECO:0000313" key="2">
    <source>
        <dbReference type="EMBL" id="VEL42232.1"/>
    </source>
</evidence>
<accession>A0A3S5BBR2</accession>
<protein>
    <submittedName>
        <fullName evidence="2">Uncharacterized protein</fullName>
    </submittedName>
</protein>
<dbReference type="Proteomes" id="UP000784294">
    <property type="component" value="Unassembled WGS sequence"/>
</dbReference>
<evidence type="ECO:0000313" key="3">
    <source>
        <dbReference type="Proteomes" id="UP000784294"/>
    </source>
</evidence>
<gene>
    <name evidence="2" type="ORF">PXEA_LOCUS35672</name>
</gene>
<evidence type="ECO:0000256" key="1">
    <source>
        <dbReference type="SAM" id="MobiDB-lite"/>
    </source>
</evidence>
<keyword evidence="3" id="KW-1185">Reference proteome</keyword>
<dbReference type="EMBL" id="CAAALY010273294">
    <property type="protein sequence ID" value="VEL42232.1"/>
    <property type="molecule type" value="Genomic_DNA"/>
</dbReference>
<feature type="region of interest" description="Disordered" evidence="1">
    <location>
        <begin position="56"/>
        <end position="79"/>
    </location>
</feature>
<reference evidence="2" key="1">
    <citation type="submission" date="2018-11" db="EMBL/GenBank/DDBJ databases">
        <authorList>
            <consortium name="Pathogen Informatics"/>
        </authorList>
    </citation>
    <scope>NUCLEOTIDE SEQUENCE</scope>
</reference>
<name>A0A3S5BBR2_9PLAT</name>
<comment type="caution">
    <text evidence="2">The sequence shown here is derived from an EMBL/GenBank/DDBJ whole genome shotgun (WGS) entry which is preliminary data.</text>
</comment>
<organism evidence="2 3">
    <name type="scientific">Protopolystoma xenopodis</name>
    <dbReference type="NCBI Taxonomy" id="117903"/>
    <lineage>
        <taxon>Eukaryota</taxon>
        <taxon>Metazoa</taxon>
        <taxon>Spiralia</taxon>
        <taxon>Lophotrochozoa</taxon>
        <taxon>Platyhelminthes</taxon>
        <taxon>Monogenea</taxon>
        <taxon>Polyopisthocotylea</taxon>
        <taxon>Polystomatidea</taxon>
        <taxon>Polystomatidae</taxon>
        <taxon>Protopolystoma</taxon>
    </lineage>
</organism>
<dbReference type="AlphaFoldDB" id="A0A3S5BBR2"/>
<sequence length="89" mass="9970">MLVGPLTIASDKEDFDDNDDDDTINNGDDESIRPVSSLSPSFPSCSHSFWFPPSPPPLLPHHQQQQHHHYRPDELNPSTLVLDPSSCFC</sequence>
<proteinExistence type="predicted"/>
<feature type="compositionally biased region" description="Acidic residues" evidence="1">
    <location>
        <begin position="13"/>
        <end position="29"/>
    </location>
</feature>